<evidence type="ECO:0000313" key="1">
    <source>
        <dbReference type="EMBL" id="MCT2409966.1"/>
    </source>
</evidence>
<dbReference type="Proteomes" id="UP001142057">
    <property type="component" value="Unassembled WGS sequence"/>
</dbReference>
<keyword evidence="2" id="KW-1185">Reference proteome</keyword>
<sequence>MRTLFFLILITTFNIMCAQKNISKDYQVITFEESKKYDIRNMKDHEYSDYNGSTSLYIDENTLFVFPNIDRGSCLIISKDKYDEMFANNSFPVLPENNTSYFLYKKLMNKESFTKENMIIILKDIGLKYNEDTFYTDAEKLSKTLSDEDKKKLIVPALYFIGEDLQKLCPNAEWSFNKRWYFNPFNEPILVYEDRSYSFYDLNILLEEKLLKEKNITFKKIYKRVEGYYLKHFNLKS</sequence>
<name>A0ABT2IMW7_9FLAO</name>
<proteinExistence type="predicted"/>
<accession>A0ABT2IMW7</accession>
<organism evidence="1 2">
    <name type="scientific">Chryseobacterium pyrolae</name>
    <dbReference type="NCBI Taxonomy" id="2987481"/>
    <lineage>
        <taxon>Bacteria</taxon>
        <taxon>Pseudomonadati</taxon>
        <taxon>Bacteroidota</taxon>
        <taxon>Flavobacteriia</taxon>
        <taxon>Flavobacteriales</taxon>
        <taxon>Weeksellaceae</taxon>
        <taxon>Chryseobacterium group</taxon>
        <taxon>Chryseobacterium</taxon>
    </lineage>
</organism>
<protein>
    <submittedName>
        <fullName evidence="1">Uncharacterized protein</fullName>
    </submittedName>
</protein>
<dbReference type="EMBL" id="JANZQH010000015">
    <property type="protein sequence ID" value="MCT2409966.1"/>
    <property type="molecule type" value="Genomic_DNA"/>
</dbReference>
<gene>
    <name evidence="1" type="ORF">NZD88_20620</name>
</gene>
<dbReference type="RefSeq" id="WP_259831652.1">
    <property type="nucleotide sequence ID" value="NZ_JANZQH010000015.1"/>
</dbReference>
<comment type="caution">
    <text evidence="1">The sequence shown here is derived from an EMBL/GenBank/DDBJ whole genome shotgun (WGS) entry which is preliminary data.</text>
</comment>
<reference evidence="1" key="1">
    <citation type="submission" date="2022-08" db="EMBL/GenBank/DDBJ databases">
        <title>Chryseobacterium antibioticum,isolated from the rhizosphere soil of Pyrola in Tibet.</title>
        <authorList>
            <person name="Kan Y."/>
        </authorList>
    </citation>
    <scope>NUCLEOTIDE SEQUENCE</scope>
    <source>
        <strain evidence="1">Pc2-12</strain>
    </source>
</reference>
<evidence type="ECO:0000313" key="2">
    <source>
        <dbReference type="Proteomes" id="UP001142057"/>
    </source>
</evidence>